<feature type="domain" description="Peptidase M16 N-terminal" evidence="2">
    <location>
        <begin position="33"/>
        <end position="184"/>
    </location>
</feature>
<keyword evidence="5" id="KW-1185">Reference proteome</keyword>
<dbReference type="Pfam" id="PF00675">
    <property type="entry name" value="Peptidase_M16"/>
    <property type="match status" value="1"/>
</dbReference>
<dbReference type="EMBL" id="VFON01000001">
    <property type="protein sequence ID" value="TQL43167.1"/>
    <property type="molecule type" value="Genomic_DNA"/>
</dbReference>
<dbReference type="Proteomes" id="UP000319094">
    <property type="component" value="Unassembled WGS sequence"/>
</dbReference>
<protein>
    <submittedName>
        <fullName evidence="4">Putative Zn-dependent peptidase</fullName>
    </submittedName>
</protein>
<dbReference type="PANTHER" id="PTHR11851">
    <property type="entry name" value="METALLOPROTEASE"/>
    <property type="match status" value="1"/>
</dbReference>
<dbReference type="SUPFAM" id="SSF63411">
    <property type="entry name" value="LuxS/MPP-like metallohydrolase"/>
    <property type="match status" value="2"/>
</dbReference>
<evidence type="ECO:0000259" key="3">
    <source>
        <dbReference type="Pfam" id="PF05193"/>
    </source>
</evidence>
<dbReference type="Gene3D" id="3.30.830.10">
    <property type="entry name" value="Metalloenzyme, LuxS/M16 peptidase-like"/>
    <property type="match status" value="2"/>
</dbReference>
<dbReference type="InterPro" id="IPR007863">
    <property type="entry name" value="Peptidase_M16_C"/>
</dbReference>
<evidence type="ECO:0000313" key="5">
    <source>
        <dbReference type="Proteomes" id="UP000319094"/>
    </source>
</evidence>
<dbReference type="InterPro" id="IPR011249">
    <property type="entry name" value="Metalloenz_LuxS/M16"/>
</dbReference>
<evidence type="ECO:0000313" key="4">
    <source>
        <dbReference type="EMBL" id="TQL43167.1"/>
    </source>
</evidence>
<feature type="domain" description="Peptidase M16 C-terminal" evidence="3">
    <location>
        <begin position="194"/>
        <end position="377"/>
    </location>
</feature>
<dbReference type="GO" id="GO:0046872">
    <property type="term" value="F:metal ion binding"/>
    <property type="evidence" value="ECO:0007669"/>
    <property type="project" value="InterPro"/>
</dbReference>
<gene>
    <name evidence="4" type="ORF">FB468_1182</name>
</gene>
<evidence type="ECO:0000259" key="2">
    <source>
        <dbReference type="Pfam" id="PF00675"/>
    </source>
</evidence>
<name>A0A542Y518_9MICO</name>
<dbReference type="RefSeq" id="WP_141886523.1">
    <property type="nucleotide sequence ID" value="NZ_BAAAUY010000012.1"/>
</dbReference>
<dbReference type="STRING" id="55969.SD72_00185"/>
<evidence type="ECO:0000256" key="1">
    <source>
        <dbReference type="ARBA" id="ARBA00007261"/>
    </source>
</evidence>
<dbReference type="InterPro" id="IPR050361">
    <property type="entry name" value="MPP/UQCRC_Complex"/>
</dbReference>
<dbReference type="PANTHER" id="PTHR11851:SF49">
    <property type="entry name" value="MITOCHONDRIAL-PROCESSING PEPTIDASE SUBUNIT ALPHA"/>
    <property type="match status" value="1"/>
</dbReference>
<dbReference type="OrthoDB" id="9811314at2"/>
<dbReference type="InterPro" id="IPR011765">
    <property type="entry name" value="Pept_M16_N"/>
</dbReference>
<comment type="caution">
    <text evidence="4">The sequence shown here is derived from an EMBL/GenBank/DDBJ whole genome shotgun (WGS) entry which is preliminary data.</text>
</comment>
<comment type="similarity">
    <text evidence="1">Belongs to the peptidase M16 family.</text>
</comment>
<sequence length="452" mass="49267">MREPILFPLDLPELSVELGGGTIRRTVHPSGLRILTEHMPAARSATVGFWVGVGSRDEQSERSDAPGSLGSTHFLEHLLFKGTPSQDAYEIATSFDRIGAEHNALTAKEYTCYYAKVRDADFEHAVGSLADMVTNSLLDAEEFEMERGVILEELAMAADDLGDVASERFFEEVLKDHPLGRPIGGNPDTIRAANRDDVDRHYRDRYDPSTLVVTAAGAVDHDRLVEMVLAALNASHEERWHTDRAGVPERRERGNLEPVDTREAGEGFVTVERPSEQINLLLGAPGFVAGDPRRFAFGMMNSVLGGGMSSRLFQEIREKRGLAYTTYSFGASYSDAGLFGIFAGSAPEKTAQVIELSKQELAKIAADGITDEEFERSLGQIAGSSALALEDTETRMGRLARAELGAGELYDLDTSLERFEAVTADEIKAVATYFANTPLTVVAVGDTGKMTR</sequence>
<accession>A0A542Y518</accession>
<reference evidence="4 5" key="1">
    <citation type="submission" date="2019-06" db="EMBL/GenBank/DDBJ databases">
        <title>Sequencing the genomes of 1000 actinobacteria strains.</title>
        <authorList>
            <person name="Klenk H.-P."/>
        </authorList>
    </citation>
    <scope>NUCLEOTIDE SEQUENCE [LARGE SCALE GENOMIC DNA]</scope>
    <source>
        <strain evidence="4 5">DSM 8803</strain>
    </source>
</reference>
<organism evidence="4 5">
    <name type="scientific">Leucobacter komagatae</name>
    <dbReference type="NCBI Taxonomy" id="55969"/>
    <lineage>
        <taxon>Bacteria</taxon>
        <taxon>Bacillati</taxon>
        <taxon>Actinomycetota</taxon>
        <taxon>Actinomycetes</taxon>
        <taxon>Micrococcales</taxon>
        <taxon>Microbacteriaceae</taxon>
        <taxon>Leucobacter</taxon>
    </lineage>
</organism>
<dbReference type="AlphaFoldDB" id="A0A542Y518"/>
<dbReference type="Pfam" id="PF05193">
    <property type="entry name" value="Peptidase_M16_C"/>
    <property type="match status" value="1"/>
</dbReference>
<proteinExistence type="inferred from homology"/>